<dbReference type="PROSITE" id="PS50280">
    <property type="entry name" value="SET"/>
    <property type="match status" value="1"/>
</dbReference>
<dbReference type="PROSITE" id="PS50005">
    <property type="entry name" value="TPR"/>
    <property type="match status" value="1"/>
</dbReference>
<dbReference type="EnsemblPlants" id="Kaladp0037s0221.1.v1.1">
    <property type="protein sequence ID" value="Kaladp0037s0221.1.v1.1"/>
    <property type="gene ID" value="Kaladp0037s0221.v1.1"/>
</dbReference>
<dbReference type="InterPro" id="IPR046341">
    <property type="entry name" value="SET_dom_sf"/>
</dbReference>
<evidence type="ECO:0000313" key="4">
    <source>
        <dbReference type="Proteomes" id="UP000594263"/>
    </source>
</evidence>
<dbReference type="OMA" id="FDCTCPA"/>
<dbReference type="Gene3D" id="2.170.270.10">
    <property type="entry name" value="SET domain"/>
    <property type="match status" value="1"/>
</dbReference>
<name>A0A7N0TI23_KALFE</name>
<dbReference type="PANTHER" id="PTHR47337:SF1">
    <property type="entry name" value="TETRATRICOPEPTIDE REPEAT (TPR)-LIKE SUPERFAMILY PROTEIN"/>
    <property type="match status" value="1"/>
</dbReference>
<evidence type="ECO:0000313" key="3">
    <source>
        <dbReference type="EnsemblPlants" id="Kaladp0037s0221.1.v1.1"/>
    </source>
</evidence>
<keyword evidence="1" id="KW-0802">TPR repeat</keyword>
<reference evidence="3" key="1">
    <citation type="submission" date="2021-01" db="UniProtKB">
        <authorList>
            <consortium name="EnsemblPlants"/>
        </authorList>
    </citation>
    <scope>IDENTIFICATION</scope>
</reference>
<dbReference type="InterPro" id="IPR011990">
    <property type="entry name" value="TPR-like_helical_dom_sf"/>
</dbReference>
<dbReference type="InterPro" id="IPR019734">
    <property type="entry name" value="TPR_rpt"/>
</dbReference>
<dbReference type="Proteomes" id="UP000594263">
    <property type="component" value="Unplaced"/>
</dbReference>
<protein>
    <recommendedName>
        <fullName evidence="2">SET domain-containing protein</fullName>
    </recommendedName>
</protein>
<organism evidence="3 4">
    <name type="scientific">Kalanchoe fedtschenkoi</name>
    <name type="common">Lavender scallops</name>
    <name type="synonym">South American air plant</name>
    <dbReference type="NCBI Taxonomy" id="63787"/>
    <lineage>
        <taxon>Eukaryota</taxon>
        <taxon>Viridiplantae</taxon>
        <taxon>Streptophyta</taxon>
        <taxon>Embryophyta</taxon>
        <taxon>Tracheophyta</taxon>
        <taxon>Spermatophyta</taxon>
        <taxon>Magnoliopsida</taxon>
        <taxon>eudicotyledons</taxon>
        <taxon>Gunneridae</taxon>
        <taxon>Pentapetalae</taxon>
        <taxon>Saxifragales</taxon>
        <taxon>Crassulaceae</taxon>
        <taxon>Kalanchoe</taxon>
    </lineage>
</organism>
<dbReference type="AlphaFoldDB" id="A0A7N0TI23"/>
<dbReference type="Gramene" id="Kaladp0037s0221.1.v1.1">
    <property type="protein sequence ID" value="Kaladp0037s0221.1.v1.1"/>
    <property type="gene ID" value="Kaladp0037s0221.v1.1"/>
</dbReference>
<dbReference type="SUPFAM" id="SSF144232">
    <property type="entry name" value="HIT/MYND zinc finger-like"/>
    <property type="match status" value="1"/>
</dbReference>
<feature type="repeat" description="TPR" evidence="1">
    <location>
        <begin position="63"/>
        <end position="96"/>
    </location>
</feature>
<feature type="domain" description="SET" evidence="2">
    <location>
        <begin position="212"/>
        <end position="512"/>
    </location>
</feature>
<evidence type="ECO:0000256" key="1">
    <source>
        <dbReference type="PROSITE-ProRule" id="PRU00339"/>
    </source>
</evidence>
<proteinExistence type="predicted"/>
<evidence type="ECO:0000259" key="2">
    <source>
        <dbReference type="PROSITE" id="PS50280"/>
    </source>
</evidence>
<keyword evidence="4" id="KW-1185">Reference proteome</keyword>
<dbReference type="SUPFAM" id="SSF48452">
    <property type="entry name" value="TPR-like"/>
    <property type="match status" value="1"/>
</dbReference>
<dbReference type="SUPFAM" id="SSF82199">
    <property type="entry name" value="SET domain"/>
    <property type="match status" value="1"/>
</dbReference>
<sequence length="779" mass="87405">MEKLKSIIPDRIKRTIEESGPEDLPSTCSTLLHWCLQTPLFHKILGELAGSDTALCGKNMEAALDFKRQGNSFFTKGDYASALHFYSKALRLAPIDAQDMEKNLVATLYVNRASSLYKMDRLVECLRDCNRAIVISPSYAKAWYRRGVANAALGNNHHATCDLKISGILEPSPSGKGHVERELKETRDKCRNKSSSVVHQDGRSQSCIDEKPKMKLNIVHTPTKGRGLTTEVDIPEATLVHTEQPYAMIILKRFRDTYCHYCFKELPVDVNPCPSCSIPVYCSQDCQLRAGGMFERNIPKSNSIHKSIPDELQKHIAEVIVTDRCKLDDNHFAEHRHECKGVNWPAVLPPDIVLAGRILCKAKHLADSFEHQIALDLAHNYAQTTPEDKLEFHIYAIVLLSCLQQSHDPKIQPDGVLIAQLVILISQIKVNSMAVVHMKSTDINVAPGESRAGGPSSSTLEQIRVGQAIYLSGSLFNHSCQPNVHAYFISRTLFVRSTKFVAAGCTLEISYGPQVGQWDLKDRQQRLHNDYSFECQCEGCVDLNLSDLVLNAFGCADRSCSGVVLEIGAAEYEKKRLRALQSSPNTSPSKQLQQHQTSRKEDIYYMACHMLTHESNQIKPGYCLNCGSHLDLEVAHIKMYEAEIPISRLQDAIDSEKLQINVLADAVRSFKLLKSVLHQYNKRIAEVLDILSQAFCLIGDLEAAIRYCKSSIEILEKLYAPDHIVIAYELWKLSSIQLAHGNSIYADSFKGVRLILSRYFGSQMEMILPQLESYTQQPC</sequence>
<accession>A0A7N0TI23</accession>
<dbReference type="InterPro" id="IPR001214">
    <property type="entry name" value="SET_dom"/>
</dbReference>
<dbReference type="PANTHER" id="PTHR47337">
    <property type="entry name" value="TETRATRICOPEPTIDE REPEAT (TPR)-LIKE SUPERFAMILY PROTEIN"/>
    <property type="match status" value="1"/>
</dbReference>
<dbReference type="SMART" id="SM00028">
    <property type="entry name" value="TPR"/>
    <property type="match status" value="4"/>
</dbReference>
<dbReference type="Gene3D" id="1.25.40.10">
    <property type="entry name" value="Tetratricopeptide repeat domain"/>
    <property type="match status" value="2"/>
</dbReference>
<dbReference type="Pfam" id="PF00856">
    <property type="entry name" value="SET"/>
    <property type="match status" value="1"/>
</dbReference>